<dbReference type="AlphaFoldDB" id="A0AAN0NJD0"/>
<evidence type="ECO:0000313" key="1">
    <source>
        <dbReference type="EMBL" id="WZU68327.1"/>
    </source>
</evidence>
<evidence type="ECO:0000313" key="2">
    <source>
        <dbReference type="Proteomes" id="UP001470809"/>
    </source>
</evidence>
<accession>A0AAN0NJD0</accession>
<proteinExistence type="predicted"/>
<dbReference type="Proteomes" id="UP001470809">
    <property type="component" value="Chromosome"/>
</dbReference>
<protein>
    <submittedName>
        <fullName evidence="1">Uncharacterized protein</fullName>
    </submittedName>
</protein>
<dbReference type="EMBL" id="CP151767">
    <property type="protein sequence ID" value="WZU68327.1"/>
    <property type="molecule type" value="Genomic_DNA"/>
</dbReference>
<keyword evidence="2" id="KW-1185">Reference proteome</keyword>
<organism evidence="1 2">
    <name type="scientific">Yoonia rhodophyticola</name>
    <dbReference type="NCBI Taxonomy" id="3137370"/>
    <lineage>
        <taxon>Bacteria</taxon>
        <taxon>Pseudomonadati</taxon>
        <taxon>Pseudomonadota</taxon>
        <taxon>Alphaproteobacteria</taxon>
        <taxon>Rhodobacterales</taxon>
        <taxon>Paracoccaceae</taxon>
        <taxon>Yoonia</taxon>
    </lineage>
</organism>
<gene>
    <name evidence="1" type="ORF">AABB31_05250</name>
</gene>
<reference evidence="1 2" key="1">
    <citation type="submission" date="2024-04" db="EMBL/GenBank/DDBJ databases">
        <title>Phylogenomic analyses of a clade within the roseobacter group suggest taxonomic reassignments of species of the genera Aestuariivita, Citreicella, Loktanella, Nautella, Pelagibaca, Ruegeria, Thalassobius, Thiobacimonas and Tropicibacter, and the proposal o.</title>
        <authorList>
            <person name="Jeon C.O."/>
        </authorList>
    </citation>
    <scope>NUCLEOTIDE SEQUENCE [LARGE SCALE GENOMIC DNA]</scope>
    <source>
        <strain evidence="1 2">SS1-5</strain>
    </source>
</reference>
<reference evidence="2" key="2">
    <citation type="submission" date="2024-08" db="EMBL/GenBank/DDBJ databases">
        <title>Phylogenomic analyses of a clade within the roseobacter group suggest taxonomic reassignments of species of the genera Aestuariivita, Citreicella, Loktanella, Nautella, Pelagibaca, Ruegeria, Thalassobius, Thiobacimonas and Tropicibacter, and the proposal o.</title>
        <authorList>
            <person name="Jeon C.O."/>
        </authorList>
    </citation>
    <scope>NUCLEOTIDE SEQUENCE [LARGE SCALE GENOMIC DNA]</scope>
    <source>
        <strain evidence="2">SS1-5</strain>
    </source>
</reference>
<name>A0AAN0NJD0_9RHOB</name>
<sequence>MTNRDFVPGGLSRLQVKDLDNVLAEAGTLALPTVQHVRDRFAHYVDVMGVVTGTIPACLRNCLPATDGPHLSDWHVGNRSRTGSRINLT</sequence>